<organism evidence="7 8">
    <name type="scientific">Desulfovibrio ferrophilus</name>
    <dbReference type="NCBI Taxonomy" id="241368"/>
    <lineage>
        <taxon>Bacteria</taxon>
        <taxon>Pseudomonadati</taxon>
        <taxon>Thermodesulfobacteriota</taxon>
        <taxon>Desulfovibrionia</taxon>
        <taxon>Desulfovibrionales</taxon>
        <taxon>Desulfovibrionaceae</taxon>
        <taxon>Desulfovibrio</taxon>
    </lineage>
</organism>
<keyword evidence="4 5" id="KW-0472">Membrane</keyword>
<dbReference type="RefSeq" id="WP_126378955.1">
    <property type="nucleotide sequence ID" value="NZ_AP017378.1"/>
</dbReference>
<dbReference type="GO" id="GO:0008381">
    <property type="term" value="F:mechanosensitive monoatomic ion channel activity"/>
    <property type="evidence" value="ECO:0007669"/>
    <property type="project" value="InterPro"/>
</dbReference>
<dbReference type="InterPro" id="IPR010920">
    <property type="entry name" value="LSM_dom_sf"/>
</dbReference>
<dbReference type="InterPro" id="IPR030192">
    <property type="entry name" value="YbdG"/>
</dbReference>
<dbReference type="AlphaFoldDB" id="A0A2Z6AZM1"/>
<dbReference type="SUPFAM" id="SSF50182">
    <property type="entry name" value="Sm-like ribonucleoproteins"/>
    <property type="match status" value="1"/>
</dbReference>
<feature type="transmembrane region" description="Helical" evidence="5">
    <location>
        <begin position="125"/>
        <end position="147"/>
    </location>
</feature>
<feature type="transmembrane region" description="Helical" evidence="5">
    <location>
        <begin position="12"/>
        <end position="33"/>
    </location>
</feature>
<keyword evidence="3 5" id="KW-1133">Transmembrane helix</keyword>
<evidence type="ECO:0000313" key="7">
    <source>
        <dbReference type="EMBL" id="BBD08668.1"/>
    </source>
</evidence>
<keyword evidence="2 5" id="KW-0812">Transmembrane</keyword>
<dbReference type="Proteomes" id="UP000269883">
    <property type="component" value="Chromosome"/>
</dbReference>
<evidence type="ECO:0000259" key="6">
    <source>
        <dbReference type="Pfam" id="PF00924"/>
    </source>
</evidence>
<dbReference type="Gene3D" id="2.30.30.60">
    <property type="match status" value="1"/>
</dbReference>
<proteinExistence type="predicted"/>
<evidence type="ECO:0000256" key="5">
    <source>
        <dbReference type="SAM" id="Phobius"/>
    </source>
</evidence>
<dbReference type="InterPro" id="IPR006685">
    <property type="entry name" value="MscS_channel_2nd"/>
</dbReference>
<sequence length="396" mass="44666">MIDGLSIPTDLLVLVAGILGLALVAYVAMRVWVLRLVHAFVRRTKGEWDDKVMEHNVFQLLAWFPVVLILYRGAEYLPSYQAVIQRALGAWLFVLVMLLVSRVLDALNAIYETYPVSHRRPMKSYLQMFKLFLFLIGGIVAVCLLLNTSPWGVLSGLGALTAVLMLVFKDTILSLVASVQLTANDLVRKGDWIEMPSAGVDGDVEDIALHTVKIRNFDKTIVALPTSRLISDSFRNWRGMSEAGARRMKRAVYIDQSSIKFVPDEELGRFEALELLVPYLRARREEIAAYNQEHDYDRTKSPVNGRGMTNLGLFRAYVRAYLLGHPKVRNDLTLLVRHLNPDAAKGLPLEIYCFADTTEWAAYEDIQADILDHVLAAMPEFGLRAYQRNALTDGRV</sequence>
<feature type="transmembrane region" description="Helical" evidence="5">
    <location>
        <begin position="153"/>
        <end position="179"/>
    </location>
</feature>
<gene>
    <name evidence="7" type="ORF">DFE_1942</name>
</gene>
<evidence type="ECO:0000256" key="3">
    <source>
        <dbReference type="ARBA" id="ARBA00022989"/>
    </source>
</evidence>
<dbReference type="GO" id="GO:0005886">
    <property type="term" value="C:plasma membrane"/>
    <property type="evidence" value="ECO:0007669"/>
    <property type="project" value="TreeGrafter"/>
</dbReference>
<evidence type="ECO:0000256" key="4">
    <source>
        <dbReference type="ARBA" id="ARBA00023136"/>
    </source>
</evidence>
<dbReference type="Pfam" id="PF00924">
    <property type="entry name" value="MS_channel_2nd"/>
    <property type="match status" value="1"/>
</dbReference>
<dbReference type="GO" id="GO:0071470">
    <property type="term" value="P:cellular response to osmotic stress"/>
    <property type="evidence" value="ECO:0007669"/>
    <property type="project" value="InterPro"/>
</dbReference>
<feature type="transmembrane region" description="Helical" evidence="5">
    <location>
        <begin position="83"/>
        <end position="104"/>
    </location>
</feature>
<comment type="subcellular location">
    <subcellularLocation>
        <location evidence="1">Membrane</location>
    </subcellularLocation>
</comment>
<evidence type="ECO:0000313" key="8">
    <source>
        <dbReference type="Proteomes" id="UP000269883"/>
    </source>
</evidence>
<dbReference type="EMBL" id="AP017378">
    <property type="protein sequence ID" value="BBD08668.1"/>
    <property type="molecule type" value="Genomic_DNA"/>
</dbReference>
<protein>
    <submittedName>
        <fullName evidence="7">MscS Mechanosensitive ion channel</fullName>
    </submittedName>
</protein>
<keyword evidence="8" id="KW-1185">Reference proteome</keyword>
<dbReference type="KEGG" id="dfl:DFE_1942"/>
<name>A0A2Z6AZM1_9BACT</name>
<evidence type="ECO:0000256" key="1">
    <source>
        <dbReference type="ARBA" id="ARBA00004370"/>
    </source>
</evidence>
<feature type="domain" description="Mechanosensitive ion channel MscS" evidence="6">
    <location>
        <begin position="170"/>
        <end position="238"/>
    </location>
</feature>
<accession>A0A2Z6AZM1</accession>
<dbReference type="PANTHER" id="PTHR30414">
    <property type="entry name" value="MINICONDUCTANCE MECHANOSENSITIVE CHANNEL YBDG"/>
    <property type="match status" value="1"/>
</dbReference>
<dbReference type="InterPro" id="IPR023408">
    <property type="entry name" value="MscS_beta-dom_sf"/>
</dbReference>
<dbReference type="OrthoDB" id="9775207at2"/>
<dbReference type="PANTHER" id="PTHR30414:SF0">
    <property type="entry name" value="MINICONDUCTANCE MECHANOSENSITIVE CHANNEL YBDG"/>
    <property type="match status" value="1"/>
</dbReference>
<reference evidence="7 8" key="1">
    <citation type="journal article" date="2018" name="Sci. Adv.">
        <title>Multi-heme cytochromes provide a pathway for survival in energy-limited environments.</title>
        <authorList>
            <person name="Deng X."/>
            <person name="Dohmae N."/>
            <person name="Nealson K.H."/>
            <person name="Hashimoto K."/>
            <person name="Okamoto A."/>
        </authorList>
    </citation>
    <scope>NUCLEOTIDE SEQUENCE [LARGE SCALE GENOMIC DNA]</scope>
    <source>
        <strain evidence="7 8">IS5</strain>
    </source>
</reference>
<feature type="transmembrane region" description="Helical" evidence="5">
    <location>
        <begin position="53"/>
        <end position="71"/>
    </location>
</feature>
<evidence type="ECO:0000256" key="2">
    <source>
        <dbReference type="ARBA" id="ARBA00022692"/>
    </source>
</evidence>